<dbReference type="CDD" id="cd13220">
    <property type="entry name" value="PH-GRAM_GRAMDC"/>
    <property type="match status" value="1"/>
</dbReference>
<dbReference type="OrthoDB" id="74360at2759"/>
<dbReference type="Proteomes" id="UP000749559">
    <property type="component" value="Unassembled WGS sequence"/>
</dbReference>
<dbReference type="GO" id="GO:0032934">
    <property type="term" value="F:sterol binding"/>
    <property type="evidence" value="ECO:0007669"/>
    <property type="project" value="TreeGrafter"/>
</dbReference>
<dbReference type="Gene3D" id="2.30.29.30">
    <property type="entry name" value="Pleckstrin-homology domain (PH domain)/Phosphotyrosine-binding domain (PTB)"/>
    <property type="match status" value="1"/>
</dbReference>
<dbReference type="SMART" id="SM00568">
    <property type="entry name" value="GRAM"/>
    <property type="match status" value="1"/>
</dbReference>
<keyword evidence="2" id="KW-1133">Transmembrane helix</keyword>
<dbReference type="GO" id="GO:0140268">
    <property type="term" value="C:endoplasmic reticulum-plasma membrane contact site"/>
    <property type="evidence" value="ECO:0007669"/>
    <property type="project" value="TreeGrafter"/>
</dbReference>
<organism evidence="4 5">
    <name type="scientific">Owenia fusiformis</name>
    <name type="common">Polychaete worm</name>
    <dbReference type="NCBI Taxonomy" id="6347"/>
    <lineage>
        <taxon>Eukaryota</taxon>
        <taxon>Metazoa</taxon>
        <taxon>Spiralia</taxon>
        <taxon>Lophotrochozoa</taxon>
        <taxon>Annelida</taxon>
        <taxon>Polychaeta</taxon>
        <taxon>Sedentaria</taxon>
        <taxon>Canalipalpata</taxon>
        <taxon>Sabellida</taxon>
        <taxon>Oweniida</taxon>
        <taxon>Oweniidae</taxon>
        <taxon>Owenia</taxon>
    </lineage>
</organism>
<dbReference type="Pfam" id="PF02893">
    <property type="entry name" value="GRAM"/>
    <property type="match status" value="1"/>
</dbReference>
<dbReference type="PANTHER" id="PTHR23319">
    <property type="entry name" value="GRAM DOMAIN CONTAINING 1B, ISOFORM E"/>
    <property type="match status" value="1"/>
</dbReference>
<feature type="compositionally biased region" description="Polar residues" evidence="1">
    <location>
        <begin position="30"/>
        <end position="40"/>
    </location>
</feature>
<dbReference type="AlphaFoldDB" id="A0A8S4PX08"/>
<name>A0A8S4PX08_OWEFU</name>
<dbReference type="InterPro" id="IPR004182">
    <property type="entry name" value="GRAM"/>
</dbReference>
<dbReference type="EMBL" id="CAIIXF020000010">
    <property type="protein sequence ID" value="CAH1797789.1"/>
    <property type="molecule type" value="Genomic_DNA"/>
</dbReference>
<dbReference type="PANTHER" id="PTHR23319:SF13">
    <property type="entry name" value="GRAM DOMAIN-CONTAINING PROTEIN"/>
    <property type="match status" value="1"/>
</dbReference>
<feature type="domain" description="GRAM" evidence="3">
    <location>
        <begin position="101"/>
        <end position="168"/>
    </location>
</feature>
<feature type="compositionally biased region" description="Polar residues" evidence="1">
    <location>
        <begin position="212"/>
        <end position="268"/>
    </location>
</feature>
<feature type="transmembrane region" description="Helical" evidence="2">
    <location>
        <begin position="346"/>
        <end position="367"/>
    </location>
</feature>
<evidence type="ECO:0000313" key="5">
    <source>
        <dbReference type="Proteomes" id="UP000749559"/>
    </source>
</evidence>
<evidence type="ECO:0000259" key="3">
    <source>
        <dbReference type="SMART" id="SM00568"/>
    </source>
</evidence>
<evidence type="ECO:0000256" key="1">
    <source>
        <dbReference type="SAM" id="MobiDB-lite"/>
    </source>
</evidence>
<dbReference type="GO" id="GO:0032366">
    <property type="term" value="P:intracellular sterol transport"/>
    <property type="evidence" value="ECO:0007669"/>
    <property type="project" value="TreeGrafter"/>
</dbReference>
<proteinExistence type="predicted"/>
<feature type="compositionally biased region" description="Polar residues" evidence="1">
    <location>
        <begin position="293"/>
        <end position="312"/>
    </location>
</feature>
<feature type="region of interest" description="Disordered" evidence="1">
    <location>
        <begin position="212"/>
        <end position="325"/>
    </location>
</feature>
<comment type="caution">
    <text evidence="4">The sequence shown here is derived from an EMBL/GenBank/DDBJ whole genome shotgun (WGS) entry which is preliminary data.</text>
</comment>
<keyword evidence="5" id="KW-1185">Reference proteome</keyword>
<keyword evidence="2" id="KW-0812">Transmembrane</keyword>
<sequence length="444" mass="50473">MDGKVKRNAFWWTYSLHKRRKSDDMRSPRYHSNNQSSIRNARTEPPSPNVLSQPEFPVHHAESTPQLSMVSLRKASKGDTTESIGSLESESPSSMSRSRNEKFHKIFKKIPEEETVCHYFSCAYVGDILLQGNLYVSQRYLCFYSKLVGYEKKIELEFDNIVEVTRERTAFIIPNAIGIITKTDKYVFGSFLSRENVFKKITRTWKKSTDGTLSNGDDIYSTEQSETPCPTPSPSLDNNNSIPNPEASPQKSQQSNSPTDLTSNSDESSLSDEYERTEHSPCNCVRQRKGGVSSENKASTWPRSFRDSQNSLRKSREDNTGSKTENSSFGLLNFVRRLFALRKTNLLLFICIIMVIFLLVSMIVLYYKISQIEGALDQPFIGLGTRSSHNHNLYSLNQNIHVANMDRVHAILQNHLAVLDQVKESLKSLQMSPLFKSSCSESNE</sequence>
<gene>
    <name evidence="4" type="ORF">OFUS_LOCUS22011</name>
</gene>
<evidence type="ECO:0000256" key="2">
    <source>
        <dbReference type="SAM" id="Phobius"/>
    </source>
</evidence>
<dbReference type="GO" id="GO:0005886">
    <property type="term" value="C:plasma membrane"/>
    <property type="evidence" value="ECO:0007669"/>
    <property type="project" value="TreeGrafter"/>
</dbReference>
<dbReference type="InterPro" id="IPR011993">
    <property type="entry name" value="PH-like_dom_sf"/>
</dbReference>
<feature type="compositionally biased region" description="Low complexity" evidence="1">
    <location>
        <begin position="82"/>
        <end position="96"/>
    </location>
</feature>
<keyword evidence="2" id="KW-0472">Membrane</keyword>
<reference evidence="4" key="1">
    <citation type="submission" date="2022-03" db="EMBL/GenBank/DDBJ databases">
        <authorList>
            <person name="Martin C."/>
        </authorList>
    </citation>
    <scope>NUCLEOTIDE SEQUENCE</scope>
</reference>
<evidence type="ECO:0000313" key="4">
    <source>
        <dbReference type="EMBL" id="CAH1797789.1"/>
    </source>
</evidence>
<feature type="region of interest" description="Disordered" evidence="1">
    <location>
        <begin position="20"/>
        <end position="96"/>
    </location>
</feature>
<dbReference type="GO" id="GO:0005789">
    <property type="term" value="C:endoplasmic reticulum membrane"/>
    <property type="evidence" value="ECO:0007669"/>
    <property type="project" value="TreeGrafter"/>
</dbReference>
<accession>A0A8S4PX08</accession>
<dbReference type="GO" id="GO:0120015">
    <property type="term" value="F:sterol transfer activity"/>
    <property type="evidence" value="ECO:0007669"/>
    <property type="project" value="TreeGrafter"/>
</dbReference>
<dbReference type="InterPro" id="IPR051482">
    <property type="entry name" value="Cholesterol_transport"/>
</dbReference>
<protein>
    <recommendedName>
        <fullName evidence="3">GRAM domain-containing protein</fullName>
    </recommendedName>
</protein>